<dbReference type="PANTHER" id="PTHR33452">
    <property type="entry name" value="OXIDOREDUCTASE CATD-RELATED"/>
    <property type="match status" value="1"/>
</dbReference>
<keyword evidence="3" id="KW-1003">Cell membrane</keyword>
<evidence type="ECO:0000256" key="7">
    <source>
        <dbReference type="SAM" id="Phobius"/>
    </source>
</evidence>
<evidence type="ECO:0000256" key="6">
    <source>
        <dbReference type="ARBA" id="ARBA00023136"/>
    </source>
</evidence>
<dbReference type="EMBL" id="OGUS01000066">
    <property type="protein sequence ID" value="SPC06621.1"/>
    <property type="molecule type" value="Genomic_DNA"/>
</dbReference>
<dbReference type="RefSeq" id="WP_063238889.1">
    <property type="nucleotide sequence ID" value="NZ_CP069810.1"/>
</dbReference>
<reference evidence="8 12" key="3">
    <citation type="submission" date="2021-02" db="EMBL/GenBank/DDBJ databases">
        <title>Complete Genome Sequence of Cupriavidus oxalaticus Strain Ox1, a Soil Oxalate-Degrading Species.</title>
        <authorList>
            <person name="Palmieri F."/>
            <person name="Udriet P."/>
            <person name="Deuasquier M."/>
            <person name="Beaudoing E."/>
            <person name="Johnson S.L."/>
            <person name="Davenport K.W."/>
            <person name="Chain P.S."/>
            <person name="Bindschedler S."/>
            <person name="Junier P."/>
        </authorList>
    </citation>
    <scope>NUCLEOTIDE SEQUENCE [LARGE SCALE GENOMIC DNA]</scope>
    <source>
        <strain evidence="8 12">Ox1</strain>
    </source>
</reference>
<dbReference type="AlphaFoldDB" id="A0A375FNC7"/>
<keyword evidence="5 7" id="KW-1133">Transmembrane helix</keyword>
<proteinExistence type="inferred from homology"/>
<organism evidence="9 11">
    <name type="scientific">Cupriavidus oxalaticus</name>
    <dbReference type="NCBI Taxonomy" id="96344"/>
    <lineage>
        <taxon>Bacteria</taxon>
        <taxon>Pseudomonadati</taxon>
        <taxon>Pseudomonadota</taxon>
        <taxon>Betaproteobacteria</taxon>
        <taxon>Burkholderiales</taxon>
        <taxon>Burkholderiaceae</taxon>
        <taxon>Cupriavidus</taxon>
    </lineage>
</organism>
<evidence type="ECO:0000313" key="12">
    <source>
        <dbReference type="Proteomes" id="UP000623307"/>
    </source>
</evidence>
<dbReference type="GeneID" id="303491946"/>
<dbReference type="EMBL" id="OGUS01000115">
    <property type="protein sequence ID" value="SPC12397.1"/>
    <property type="molecule type" value="Genomic_DNA"/>
</dbReference>
<protein>
    <submittedName>
        <fullName evidence="8 9">DoxX</fullName>
    </submittedName>
</protein>
<reference evidence="11" key="1">
    <citation type="submission" date="2018-01" db="EMBL/GenBank/DDBJ databases">
        <authorList>
            <person name="Gaut B.S."/>
            <person name="Morton B.R."/>
            <person name="Clegg M.T."/>
            <person name="Duvall M.R."/>
        </authorList>
    </citation>
    <scope>NUCLEOTIDE SEQUENCE [LARGE SCALE GENOMIC DNA]</scope>
</reference>
<dbReference type="InterPro" id="IPR051907">
    <property type="entry name" value="DoxX-like_oxidoreductase"/>
</dbReference>
<evidence type="ECO:0000313" key="11">
    <source>
        <dbReference type="Proteomes" id="UP000256862"/>
    </source>
</evidence>
<keyword evidence="4 7" id="KW-0812">Transmembrane</keyword>
<name>A0A375FNC7_9BURK</name>
<keyword evidence="12" id="KW-1185">Reference proteome</keyword>
<evidence type="ECO:0000256" key="3">
    <source>
        <dbReference type="ARBA" id="ARBA00022475"/>
    </source>
</evidence>
<dbReference type="Proteomes" id="UP000256862">
    <property type="component" value="Chromosome CO2235"/>
</dbReference>
<comment type="subcellular location">
    <subcellularLocation>
        <location evidence="1">Cell membrane</location>
        <topology evidence="1">Multi-pass membrane protein</topology>
    </subcellularLocation>
</comment>
<gene>
    <name evidence="10" type="ORF">CO2235_150052</name>
    <name evidence="9" type="ORF">CO2235_U600066</name>
    <name evidence="8" type="ORF">JTE92_20550</name>
</gene>
<dbReference type="Pfam" id="PF07681">
    <property type="entry name" value="DoxX"/>
    <property type="match status" value="1"/>
</dbReference>
<feature type="transmembrane region" description="Helical" evidence="7">
    <location>
        <begin position="101"/>
        <end position="119"/>
    </location>
</feature>
<reference evidence="9 11" key="2">
    <citation type="submission" date="2018-01" db="EMBL/GenBank/DDBJ databases">
        <authorList>
            <person name="Clerissi C."/>
        </authorList>
    </citation>
    <scope>NUCLEOTIDE SEQUENCE</scope>
    <source>
        <strain evidence="9">Cupriavidus oxalaticus LMG 2235</strain>
    </source>
</reference>
<evidence type="ECO:0000313" key="9">
    <source>
        <dbReference type="EMBL" id="SPC06621.1"/>
    </source>
</evidence>
<dbReference type="OrthoDB" id="121744at2"/>
<dbReference type="InterPro" id="IPR032808">
    <property type="entry name" value="DoxX"/>
</dbReference>
<dbReference type="GO" id="GO:0005886">
    <property type="term" value="C:plasma membrane"/>
    <property type="evidence" value="ECO:0007669"/>
    <property type="project" value="UniProtKB-SubCell"/>
</dbReference>
<comment type="similarity">
    <text evidence="2">Belongs to the DoxX family.</text>
</comment>
<evidence type="ECO:0000256" key="2">
    <source>
        <dbReference type="ARBA" id="ARBA00006679"/>
    </source>
</evidence>
<dbReference type="Proteomes" id="UP000623307">
    <property type="component" value="Chromosome 2"/>
</dbReference>
<dbReference type="EMBL" id="CP069812">
    <property type="protein sequence ID" value="QRQ95799.1"/>
    <property type="molecule type" value="Genomic_DNA"/>
</dbReference>
<keyword evidence="6 7" id="KW-0472">Membrane</keyword>
<evidence type="ECO:0000256" key="1">
    <source>
        <dbReference type="ARBA" id="ARBA00004651"/>
    </source>
</evidence>
<evidence type="ECO:0000313" key="10">
    <source>
        <dbReference type="EMBL" id="SPC12397.1"/>
    </source>
</evidence>
<evidence type="ECO:0000256" key="5">
    <source>
        <dbReference type="ARBA" id="ARBA00022989"/>
    </source>
</evidence>
<evidence type="ECO:0000256" key="4">
    <source>
        <dbReference type="ARBA" id="ARBA00022692"/>
    </source>
</evidence>
<dbReference type="PANTHER" id="PTHR33452:SF1">
    <property type="entry name" value="INNER MEMBRANE PROTEIN YPHA-RELATED"/>
    <property type="match status" value="1"/>
</dbReference>
<evidence type="ECO:0000313" key="8">
    <source>
        <dbReference type="EMBL" id="QRQ95799.1"/>
    </source>
</evidence>
<sequence length="168" mass="18452">MTHVPESIRAKPTMTARVLRAIGWLEKVPHTVLALPLRLAVATVFWNSAMAKLANWNSALELFREDYQVPLVPPEPAAYLAVSIELAAPVLLMLGLATRLVALVLLGMTAVIEIFVYPLAWPTHIQWAAMLLVLLCRGAGNWSLDHLVYERLGRAHRGGPPHAAAGER</sequence>
<accession>A0A375FNC7</accession>